<protein>
    <submittedName>
        <fullName evidence="2">Uncharacterized protein</fullName>
    </submittedName>
</protein>
<evidence type="ECO:0000256" key="1">
    <source>
        <dbReference type="SAM" id="MobiDB-lite"/>
    </source>
</evidence>
<feature type="compositionally biased region" description="Pro residues" evidence="1">
    <location>
        <begin position="227"/>
        <end position="239"/>
    </location>
</feature>
<evidence type="ECO:0000313" key="3">
    <source>
        <dbReference type="Proteomes" id="UP001444661"/>
    </source>
</evidence>
<feature type="compositionally biased region" description="Basic and acidic residues" evidence="1">
    <location>
        <begin position="328"/>
        <end position="350"/>
    </location>
</feature>
<gene>
    <name evidence="2" type="ORF">PG993_012644</name>
</gene>
<feature type="region of interest" description="Disordered" evidence="1">
    <location>
        <begin position="328"/>
        <end position="377"/>
    </location>
</feature>
<organism evidence="2 3">
    <name type="scientific">Apiospora rasikravindrae</name>
    <dbReference type="NCBI Taxonomy" id="990691"/>
    <lineage>
        <taxon>Eukaryota</taxon>
        <taxon>Fungi</taxon>
        <taxon>Dikarya</taxon>
        <taxon>Ascomycota</taxon>
        <taxon>Pezizomycotina</taxon>
        <taxon>Sordariomycetes</taxon>
        <taxon>Xylariomycetidae</taxon>
        <taxon>Amphisphaeriales</taxon>
        <taxon>Apiosporaceae</taxon>
        <taxon>Apiospora</taxon>
    </lineage>
</organism>
<reference evidence="2 3" key="1">
    <citation type="submission" date="2023-01" db="EMBL/GenBank/DDBJ databases">
        <title>Analysis of 21 Apiospora genomes using comparative genomics revels a genus with tremendous synthesis potential of carbohydrate active enzymes and secondary metabolites.</title>
        <authorList>
            <person name="Sorensen T."/>
        </authorList>
    </citation>
    <scope>NUCLEOTIDE SEQUENCE [LARGE SCALE GENOMIC DNA]</scope>
    <source>
        <strain evidence="2 3">CBS 33761</strain>
    </source>
</reference>
<feature type="compositionally biased region" description="Low complexity" evidence="1">
    <location>
        <begin position="240"/>
        <end position="254"/>
    </location>
</feature>
<feature type="region of interest" description="Disordered" evidence="1">
    <location>
        <begin position="227"/>
        <end position="270"/>
    </location>
</feature>
<dbReference type="EMBL" id="JAQQWK010000011">
    <property type="protein sequence ID" value="KAK8024578.1"/>
    <property type="molecule type" value="Genomic_DNA"/>
</dbReference>
<evidence type="ECO:0000313" key="2">
    <source>
        <dbReference type="EMBL" id="KAK8024578.1"/>
    </source>
</evidence>
<accession>A0ABR1S3F5</accession>
<name>A0ABR1S3F5_9PEZI</name>
<comment type="caution">
    <text evidence="2">The sequence shown here is derived from an EMBL/GenBank/DDBJ whole genome shotgun (WGS) entry which is preliminary data.</text>
</comment>
<keyword evidence="3" id="KW-1185">Reference proteome</keyword>
<sequence length="377" mass="42649">MEKPGWTVCKYFPEGCYGTHIAKIFRHGPKQAFHITKALYEKAEKRNLDLTDDERAVLLSRGDTVGKALAQPQSLTLAERYEVLGWGPPEELYASIRRASGGSISRPRELFDKARASAPSYESLTLDELELLILGFQTLEVYKEKRFWHMFPGNEEARNLVWAQQEGVDVAAAACKDLLRDVLNDCWRDPRIRWERYARFDAAERNGETGLLVQEFPPLGCRPTPCGPFIPLPPQPPPSRAEASSSSLPTGTSPPVQPTTTAADAPGVSPMDWMLRTHGIAYPPPPLSVQNQEDLMKWLGALREVMDKAAYDRMTDEEIAGLEAHPERLSQEARDQVARTKEERRQDPDYKTNMFEKYMADSVPAQAHPRRESVFRR</sequence>
<proteinExistence type="predicted"/>
<dbReference type="Proteomes" id="UP001444661">
    <property type="component" value="Unassembled WGS sequence"/>
</dbReference>